<dbReference type="InterPro" id="IPR001597">
    <property type="entry name" value="ArAA_b-elim_lyase/Thr_aldolase"/>
</dbReference>
<name>A0A9P7KUW3_9HYPO</name>
<evidence type="ECO:0000256" key="3">
    <source>
        <dbReference type="ARBA" id="ARBA00022898"/>
    </source>
</evidence>
<sequence>MIGQIRSLSEAALVDHQASYFSISDYFIMSAYKNIAVVGASGNTGKIIIDGLLSSTKFNITVLSRKESKATFPQGITVRTTDFSETDLVSALQGQDVVISALGVEGFSQQQTIVDAAARAGVKRFLPSEFSASSEDPAVLQLMPLFEQKKNLIEYLKSKEKDGLTWTGIATGLLFDWGLANGFLGFDVANRTATIWDDGNTKFTLTNEKQLAQAVVSVLEHPHETSNRYLYVYSVETTQNEILQSLEKATGVKWTADATSTDQQVAEAREKLGAGDFSGGFTLVRATNFGNTDGLRLNYAKEENLANGILGLEAESVDETVKRVPTMDSPSISQGDDKNPPVSEQERKKLRNRLSQRAFRRRQAECIRELRNRVNADQRPDSERVEALQKENQMLRKQLIEVQTKMSRMLASVQLLSDSVAKTLDNTAAGEDSDDRDGDAEDMRLGDDPGRKQNQQLHVSDSSLTSLDLESFDPSMLDFDAPFAPGNIAAPVSSGGLTSEVVNVAGTNPFYSQIPNIWSHEYQMGMQPYLNAINATEESSLVLGKDYSFTNSPFSDHIQLLQRMLKNKLNTLGFVPNAHNPVQSVYQPVLMVLSMFNSMTRPDVMAWYAKTRFYHIIELTAWQLYPSAATFNRLHPRYRPTKAQLENAHPGIIDWIPFPSIRDRLIQLHSANPHIDQIFCDAVTGYVVEALMSDLILGAPQITVYVRVTDLINTMASGTSENESTIAVLPAPDITTLFSSPAFARAAFGKLNMDKGAGYYKIDPAFFEKYPELWDQASDLTATGMPLKPKYQKILTYPKPLDPSTVDTYRSFIDFSLDAANTISINATVSANTNTIITISSPHNILIIKMPSQIPTSAPRYSFMDDYSEGAHPALLKALIASNTTQENGYGGDTYCDLARQRIRRHLGRDDVGVFFVPSGTSANAISIDACLRPHEAVIAASSGHIVTRETGAVEASGHKIINVAPKNGKLTPESIERALDDNWHFPHMAKPRLVYISNATEIGTIYSRNELAAIKQVCEKNGLILFLDGARIGTALASKANDMTLADILELTDMFWIGGTKNGALLGEAVVVKDARLASEFEFFVKQHGSLLAKGRVIGAQFAELFESDLYFDLARKANLAAETLSSGIAHAGFSVYAATETNQVFAVLPLDLINVLKESFSFYVWEKCGDDEAVIRLLTTWATDFTQLERFIEVVHAWGA</sequence>
<keyword evidence="4" id="KW-0560">Oxidoreductase</keyword>
<dbReference type="Gene3D" id="3.90.25.10">
    <property type="entry name" value="UDP-galactose 4-epimerase, domain 1"/>
    <property type="match status" value="1"/>
</dbReference>
<keyword evidence="3" id="KW-0663">Pyridoxal phosphate</keyword>
<dbReference type="SUPFAM" id="SSF51735">
    <property type="entry name" value="NAD(P)-binding Rossmann-fold domains"/>
    <property type="match status" value="1"/>
</dbReference>
<dbReference type="InterPro" id="IPR008030">
    <property type="entry name" value="NmrA-like"/>
</dbReference>
<evidence type="ECO:0000256" key="2">
    <source>
        <dbReference type="ARBA" id="ARBA00022857"/>
    </source>
</evidence>
<dbReference type="Pfam" id="PF05368">
    <property type="entry name" value="NmrA"/>
    <property type="match status" value="1"/>
</dbReference>
<dbReference type="InterPro" id="IPR004827">
    <property type="entry name" value="bZIP"/>
</dbReference>
<feature type="region of interest" description="Disordered" evidence="5">
    <location>
        <begin position="426"/>
        <end position="462"/>
    </location>
</feature>
<dbReference type="AlphaFoldDB" id="A0A9P7KUW3"/>
<accession>A0A9P7KUW3</accession>
<evidence type="ECO:0000256" key="4">
    <source>
        <dbReference type="ARBA" id="ARBA00023002"/>
    </source>
</evidence>
<dbReference type="GO" id="GO:0016829">
    <property type="term" value="F:lyase activity"/>
    <property type="evidence" value="ECO:0007669"/>
    <property type="project" value="InterPro"/>
</dbReference>
<dbReference type="PANTHER" id="PTHR47706">
    <property type="entry name" value="NMRA-LIKE FAMILY PROTEIN"/>
    <property type="match status" value="1"/>
</dbReference>
<dbReference type="CDD" id="cd14688">
    <property type="entry name" value="bZIP_YAP"/>
    <property type="match status" value="1"/>
</dbReference>
<dbReference type="InterPro" id="IPR051609">
    <property type="entry name" value="NmrA/Isoflavone_reductase-like"/>
</dbReference>
<dbReference type="InterPro" id="IPR046347">
    <property type="entry name" value="bZIP_sf"/>
</dbReference>
<dbReference type="InterPro" id="IPR015421">
    <property type="entry name" value="PyrdxlP-dep_Trfase_major"/>
</dbReference>
<comment type="cofactor">
    <cofactor evidence="1">
        <name>pyridoxal 5'-phosphate</name>
        <dbReference type="ChEBI" id="CHEBI:597326"/>
    </cofactor>
</comment>
<dbReference type="GO" id="GO:0016491">
    <property type="term" value="F:oxidoreductase activity"/>
    <property type="evidence" value="ECO:0007669"/>
    <property type="project" value="UniProtKB-KW"/>
</dbReference>
<evidence type="ECO:0000259" key="6">
    <source>
        <dbReference type="PROSITE" id="PS00036"/>
    </source>
</evidence>
<reference evidence="7" key="1">
    <citation type="submission" date="2021-04" db="EMBL/GenBank/DDBJ databases">
        <title>Draft genome of Fusarium avenaceum strain F156N33, isolated from an atmospheric sample in Virginia.</title>
        <authorList>
            <person name="Yang S."/>
            <person name="Vinatzer B.A."/>
            <person name="Coleman J."/>
        </authorList>
    </citation>
    <scope>NUCLEOTIDE SEQUENCE</scope>
    <source>
        <strain evidence="7">F156N33</strain>
    </source>
</reference>
<dbReference type="PANTHER" id="PTHR47706:SF9">
    <property type="entry name" value="NMRA-LIKE DOMAIN-CONTAINING PROTEIN-RELATED"/>
    <property type="match status" value="1"/>
</dbReference>
<dbReference type="PROSITE" id="PS00036">
    <property type="entry name" value="BZIP_BASIC"/>
    <property type="match status" value="1"/>
</dbReference>
<evidence type="ECO:0000256" key="1">
    <source>
        <dbReference type="ARBA" id="ARBA00001933"/>
    </source>
</evidence>
<dbReference type="Pfam" id="PF01212">
    <property type="entry name" value="Beta_elim_lyase"/>
    <property type="match status" value="1"/>
</dbReference>
<evidence type="ECO:0000313" key="7">
    <source>
        <dbReference type="EMBL" id="KAG5662010.1"/>
    </source>
</evidence>
<dbReference type="SUPFAM" id="SSF53383">
    <property type="entry name" value="PLP-dependent transferases"/>
    <property type="match status" value="1"/>
</dbReference>
<feature type="region of interest" description="Disordered" evidence="5">
    <location>
        <begin position="325"/>
        <end position="355"/>
    </location>
</feature>
<evidence type="ECO:0000256" key="5">
    <source>
        <dbReference type="SAM" id="MobiDB-lite"/>
    </source>
</evidence>
<gene>
    <name evidence="7" type="ORF">KAF25_004249</name>
</gene>
<dbReference type="InterPro" id="IPR021833">
    <property type="entry name" value="DUF3425"/>
</dbReference>
<dbReference type="InterPro" id="IPR045312">
    <property type="entry name" value="PCBER-like"/>
</dbReference>
<dbReference type="InterPro" id="IPR015424">
    <property type="entry name" value="PyrdxlP-dep_Trfase"/>
</dbReference>
<comment type="caution">
    <text evidence="7">The sequence shown here is derived from an EMBL/GenBank/DDBJ whole genome shotgun (WGS) entry which is preliminary data.</text>
</comment>
<dbReference type="CDD" id="cd05259">
    <property type="entry name" value="PCBER_SDR_a"/>
    <property type="match status" value="1"/>
</dbReference>
<dbReference type="Pfam" id="PF11905">
    <property type="entry name" value="DUF3425"/>
    <property type="match status" value="1"/>
</dbReference>
<proteinExistence type="predicted"/>
<dbReference type="Gene3D" id="3.40.640.10">
    <property type="entry name" value="Type I PLP-dependent aspartate aminotransferase-like (Major domain)"/>
    <property type="match status" value="1"/>
</dbReference>
<evidence type="ECO:0000313" key="8">
    <source>
        <dbReference type="Proteomes" id="UP000782241"/>
    </source>
</evidence>
<dbReference type="InterPro" id="IPR015422">
    <property type="entry name" value="PyrdxlP-dep_Trfase_small"/>
</dbReference>
<dbReference type="GO" id="GO:0006520">
    <property type="term" value="P:amino acid metabolic process"/>
    <property type="evidence" value="ECO:0007669"/>
    <property type="project" value="InterPro"/>
</dbReference>
<dbReference type="Gene3D" id="3.40.50.720">
    <property type="entry name" value="NAD(P)-binding Rossmann-like Domain"/>
    <property type="match status" value="1"/>
</dbReference>
<dbReference type="GO" id="GO:0003700">
    <property type="term" value="F:DNA-binding transcription factor activity"/>
    <property type="evidence" value="ECO:0007669"/>
    <property type="project" value="InterPro"/>
</dbReference>
<keyword evidence="8" id="KW-1185">Reference proteome</keyword>
<dbReference type="Gene3D" id="1.20.5.170">
    <property type="match status" value="1"/>
</dbReference>
<protein>
    <recommendedName>
        <fullName evidence="6">BZIP domain-containing protein</fullName>
    </recommendedName>
</protein>
<dbReference type="Gene3D" id="3.90.1150.10">
    <property type="entry name" value="Aspartate Aminotransferase, domain 1"/>
    <property type="match status" value="1"/>
</dbReference>
<dbReference type="EMBL" id="JAGPUO010000006">
    <property type="protein sequence ID" value="KAG5662010.1"/>
    <property type="molecule type" value="Genomic_DNA"/>
</dbReference>
<feature type="compositionally biased region" description="Basic and acidic residues" evidence="5">
    <location>
        <begin position="335"/>
        <end position="347"/>
    </location>
</feature>
<dbReference type="InterPro" id="IPR036291">
    <property type="entry name" value="NAD(P)-bd_dom_sf"/>
</dbReference>
<feature type="compositionally biased region" description="Basic and acidic residues" evidence="5">
    <location>
        <begin position="441"/>
        <end position="451"/>
    </location>
</feature>
<keyword evidence="2" id="KW-0521">NADP</keyword>
<feature type="compositionally biased region" description="Acidic residues" evidence="5">
    <location>
        <begin position="431"/>
        <end position="440"/>
    </location>
</feature>
<dbReference type="Proteomes" id="UP000782241">
    <property type="component" value="Unassembled WGS sequence"/>
</dbReference>
<dbReference type="SUPFAM" id="SSF57959">
    <property type="entry name" value="Leucine zipper domain"/>
    <property type="match status" value="1"/>
</dbReference>
<feature type="domain" description="BZIP" evidence="6">
    <location>
        <begin position="347"/>
        <end position="362"/>
    </location>
</feature>
<organism evidence="7 8">
    <name type="scientific">Fusarium avenaceum</name>
    <dbReference type="NCBI Taxonomy" id="40199"/>
    <lineage>
        <taxon>Eukaryota</taxon>
        <taxon>Fungi</taxon>
        <taxon>Dikarya</taxon>
        <taxon>Ascomycota</taxon>
        <taxon>Pezizomycotina</taxon>
        <taxon>Sordariomycetes</taxon>
        <taxon>Hypocreomycetidae</taxon>
        <taxon>Hypocreales</taxon>
        <taxon>Nectriaceae</taxon>
        <taxon>Fusarium</taxon>
        <taxon>Fusarium tricinctum species complex</taxon>
    </lineage>
</organism>